<reference evidence="1 2" key="1">
    <citation type="submission" date="2018-08" db="EMBL/GenBank/DDBJ databases">
        <title>A genome reference for cultivated species of the human gut microbiota.</title>
        <authorList>
            <person name="Zou Y."/>
            <person name="Xue W."/>
            <person name="Luo G."/>
        </authorList>
    </citation>
    <scope>NUCLEOTIDE SEQUENCE [LARGE SCALE GENOMIC DNA]</scope>
    <source>
        <strain evidence="1 2">AF15-20</strain>
    </source>
</reference>
<dbReference type="Proteomes" id="UP000265489">
    <property type="component" value="Unassembled WGS sequence"/>
</dbReference>
<dbReference type="AlphaFoldDB" id="A0A395W3V2"/>
<comment type="caution">
    <text evidence="1">The sequence shown here is derived from an EMBL/GenBank/DDBJ whole genome shotgun (WGS) entry which is preliminary data.</text>
</comment>
<gene>
    <name evidence="1" type="ORF">DWW32_12770</name>
</gene>
<dbReference type="GeneID" id="66580794"/>
<name>A0A395W3V2_9FIRM</name>
<organism evidence="1 2">
    <name type="scientific">Holdemanella biformis</name>
    <dbReference type="NCBI Taxonomy" id="1735"/>
    <lineage>
        <taxon>Bacteria</taxon>
        <taxon>Bacillati</taxon>
        <taxon>Bacillota</taxon>
        <taxon>Erysipelotrichia</taxon>
        <taxon>Erysipelotrichales</taxon>
        <taxon>Erysipelotrichaceae</taxon>
        <taxon>Holdemanella</taxon>
    </lineage>
</organism>
<dbReference type="EMBL" id="QRYQ01000043">
    <property type="protein sequence ID" value="RGU88658.1"/>
    <property type="molecule type" value="Genomic_DNA"/>
</dbReference>
<evidence type="ECO:0000313" key="2">
    <source>
        <dbReference type="Proteomes" id="UP000265489"/>
    </source>
</evidence>
<dbReference type="RefSeq" id="WP_118326002.1">
    <property type="nucleotide sequence ID" value="NZ_QRYH01000044.1"/>
</dbReference>
<sequence length="339" mass="39174">MAIKTTLFFPFNDYSFSLIDYVKKINGDFVVASCKGTGLIGRDVAYSVNMPDIGVNVLDIADVSWNQITDFVILNPGDNLALYKQIKKVYILAKENKITIHDLTGYFDTKIKQKKDNESFSPRPISPIEKPIIYISGIFDSIHNSLISLNLKFYLKEAGYNSKIMTYNKNLKYSNDIIFDSSFLEKPEKLYFTQYKLYEQIKRLDDDMNVDLIIVQVPGGFSQLNNYVFNDFGIYFAFLNNLIRPDYLIVSLPYDFIDRDMVKEIEDVSESKYNKKIDAFVVNNGYWRFGEGTTLSSQPKDTYLPFSLLDSIKEDDMYTINYSELVDSIINVLGEYDDR</sequence>
<protein>
    <recommendedName>
        <fullName evidence="3">TIGR04066 family peptide maturation system protein</fullName>
    </recommendedName>
</protein>
<evidence type="ECO:0000313" key="1">
    <source>
        <dbReference type="EMBL" id="RGU88658.1"/>
    </source>
</evidence>
<evidence type="ECO:0008006" key="3">
    <source>
        <dbReference type="Google" id="ProtNLM"/>
    </source>
</evidence>
<accession>A0A395W3V2</accession>
<proteinExistence type="predicted"/>